<accession>A0A8J5F2G0</accession>
<dbReference type="PANTHER" id="PTHR46817">
    <property type="entry name" value="PHOSPHOINOSITIDE PHOSPHATASE SAC9-RELATED"/>
    <property type="match status" value="1"/>
</dbReference>
<dbReference type="PANTHER" id="PTHR46817:SF1">
    <property type="entry name" value="SAC DOMAIN-CONTAINING PROTEIN"/>
    <property type="match status" value="1"/>
</dbReference>
<dbReference type="InterPro" id="IPR057557">
    <property type="entry name" value="SAC9_C8D"/>
</dbReference>
<dbReference type="InterPro" id="IPR057553">
    <property type="entry name" value="SAC9_GBDL_2nd"/>
</dbReference>
<feature type="transmembrane region" description="Helical" evidence="1">
    <location>
        <begin position="68"/>
        <end position="90"/>
    </location>
</feature>
<evidence type="ECO:0000259" key="2">
    <source>
        <dbReference type="Pfam" id="PF24789"/>
    </source>
</evidence>
<evidence type="ECO:0000313" key="5">
    <source>
        <dbReference type="Proteomes" id="UP000734854"/>
    </source>
</evidence>
<name>A0A8J5F2G0_ZINOF</name>
<keyword evidence="1" id="KW-1133">Transmembrane helix</keyword>
<dbReference type="EMBL" id="JACMSC010000018">
    <property type="protein sequence ID" value="KAG6476393.1"/>
    <property type="molecule type" value="Genomic_DNA"/>
</dbReference>
<organism evidence="4 5">
    <name type="scientific">Zingiber officinale</name>
    <name type="common">Ginger</name>
    <name type="synonym">Amomum zingiber</name>
    <dbReference type="NCBI Taxonomy" id="94328"/>
    <lineage>
        <taxon>Eukaryota</taxon>
        <taxon>Viridiplantae</taxon>
        <taxon>Streptophyta</taxon>
        <taxon>Embryophyta</taxon>
        <taxon>Tracheophyta</taxon>
        <taxon>Spermatophyta</taxon>
        <taxon>Magnoliopsida</taxon>
        <taxon>Liliopsida</taxon>
        <taxon>Zingiberales</taxon>
        <taxon>Zingiberaceae</taxon>
        <taxon>Zingiber</taxon>
    </lineage>
</organism>
<dbReference type="Proteomes" id="UP000734854">
    <property type="component" value="Unassembled WGS sequence"/>
</dbReference>
<reference evidence="4 5" key="1">
    <citation type="submission" date="2020-08" db="EMBL/GenBank/DDBJ databases">
        <title>Plant Genome Project.</title>
        <authorList>
            <person name="Zhang R.-G."/>
        </authorList>
    </citation>
    <scope>NUCLEOTIDE SEQUENCE [LARGE SCALE GENOMIC DNA]</scope>
    <source>
        <tissue evidence="4">Rhizome</tissue>
    </source>
</reference>
<gene>
    <name evidence="4" type="ORF">ZIOFF_065633</name>
</gene>
<keyword evidence="1" id="KW-0472">Membrane</keyword>
<dbReference type="AlphaFoldDB" id="A0A8J5F2G0"/>
<keyword evidence="1" id="KW-0812">Transmembrane</keyword>
<dbReference type="Pfam" id="PF24791">
    <property type="entry name" value="SAC9_C8D"/>
    <property type="match status" value="1"/>
</dbReference>
<comment type="caution">
    <text evidence="4">The sequence shown here is derived from an EMBL/GenBank/DDBJ whole genome shotgun (WGS) entry which is preliminary data.</text>
</comment>
<protein>
    <submittedName>
        <fullName evidence="4">Uncharacterized protein</fullName>
    </submittedName>
</protein>
<feature type="domain" description="SAC9 C8D" evidence="3">
    <location>
        <begin position="347"/>
        <end position="457"/>
    </location>
</feature>
<dbReference type="Pfam" id="PF24789">
    <property type="entry name" value="SAC9_GBDL_2nd"/>
    <property type="match status" value="1"/>
</dbReference>
<evidence type="ECO:0000259" key="3">
    <source>
        <dbReference type="Pfam" id="PF24791"/>
    </source>
</evidence>
<feature type="domain" description="SAC9 second GBDL" evidence="2">
    <location>
        <begin position="593"/>
        <end position="662"/>
    </location>
</feature>
<evidence type="ECO:0000256" key="1">
    <source>
        <dbReference type="SAM" id="Phobius"/>
    </source>
</evidence>
<evidence type="ECO:0000313" key="4">
    <source>
        <dbReference type="EMBL" id="KAG6476393.1"/>
    </source>
</evidence>
<sequence>MPLRTYIATPLQQSPDTAALSSSLIEVGVFLHLEHIVLRPLLQSDDGERLGRSAIWRWLDYSSCSSTVLTYILASLDPVFVVCLLLFSYLNYILQLILNMLQIEVLGVSLPWARMSTDCGISDQYIKLSQQNSVRSNDFQNDLDLNASTNPFLENSNYHSLSSSGDILPTQQSTTDNMIDLLTGELILSPEPENSNVLESKFNNVDNLHFFGNDDSGNLHRTSSASGFKDEAVKELGHVQHYKDLSITLLRSGKGRKFDFIQSLKLEIERLHLNLSAAERDRALLSVGIDPSAIDPNRLLDYHDLLRICSYADEIAFLGQIAFEDKTIASIGLEKTDDVIDFWNISKIGESCHGAACEVRVELPTAGSFTSVSSSRTASFLLQCSICQRKCCKVCCAGKGVNMLLDKDFKELKIYNDLSSRSGSNHGGQTHESYKSDSSFDDKIICRKCCDEEILQALYVDYIRVLNALRRKTRTHDAARWALGQFVGPVVNGQFNSWQSIETGKRQLKALLNGAESLAEFPYSSLLYQVIFDALSMLNILLEMGSEVMTVCYEIGFLSKQGDLDIPEAVLMCWCSESLLISLLDVWFTVHDIVETDKDSAPLLSLLAPVGMGEHHSYWKAPASLSTVEFSVVLGSLSDVAGVALMISSCGYSTFDCPIVRI</sequence>
<keyword evidence="5" id="KW-1185">Reference proteome</keyword>
<proteinExistence type="predicted"/>